<evidence type="ECO:0000256" key="1">
    <source>
        <dbReference type="SAM" id="SignalP"/>
    </source>
</evidence>
<keyword evidence="1" id="KW-0732">Signal</keyword>
<reference evidence="4" key="1">
    <citation type="submission" date="2018-08" db="EMBL/GenBank/DDBJ databases">
        <authorList>
            <person name="Liu Z.-W."/>
            <person name="Du Z.-J."/>
        </authorList>
    </citation>
    <scope>NUCLEOTIDE SEQUENCE [LARGE SCALE GENOMIC DNA]</scope>
    <source>
        <strain evidence="4">H4X</strain>
    </source>
</reference>
<gene>
    <name evidence="3" type="ORF">DXT99_10055</name>
</gene>
<dbReference type="InterPro" id="IPR008557">
    <property type="entry name" value="PhoX"/>
</dbReference>
<dbReference type="NCBIfam" id="TIGR04183">
    <property type="entry name" value="Por_Secre_tail"/>
    <property type="match status" value="1"/>
</dbReference>
<evidence type="ECO:0000259" key="2">
    <source>
        <dbReference type="Pfam" id="PF18962"/>
    </source>
</evidence>
<dbReference type="PANTHER" id="PTHR35399">
    <property type="entry name" value="SLR8030 PROTEIN"/>
    <property type="match status" value="1"/>
</dbReference>
<dbReference type="PANTHER" id="PTHR35399:SF2">
    <property type="entry name" value="DUF839 DOMAIN-CONTAINING PROTEIN"/>
    <property type="match status" value="1"/>
</dbReference>
<sequence>MRNFYKALLFAATVSAHPFLASDVIAQSQLKTFTKSIVSGTDDVEEAPAGRVYITSTDLELVYDKGNGGNQTVGIRFTNITIPTNAIISKAYIQFTTDEVTKKGCILNIEGQATDNAPAFSEIAFNVSSRSRTSAKTNWTVNNWNTVNEASATQATPDLKAVVQEIVSRPGWQNGNAMVFLISGTGKRTARSFEGSANSAPKLVVEYTEVAQPVASEPPVVTADPFPVEKNSTWKYNDKGVDLGSSWATADYDDATWASGAATLGYGDPVTTSISYGPDSSSKYPTSYLRHTFSVENAAEFDTLVFNIRRDDGAVVYLNGVEQFRTNMPTGVITYNSTAVTAVGWSAETTYYTFKVPAIQLKDGNNVLAVSLHQANATSSDLVFDMEVTGVLKAVTPPAPDPSDKIGSFTSITPTAQQETFIYPQSHAFQLIAKSGVTRYTSGSTSTMPGGNDFTAYVAQNGSSKAGYLSVNHENNPGGVSLLNLALNEQTQLWAVNSMHKMDFSPVVKTARNCSGGITPWGTVITSEETYETGDLNADGYQDAGWNVEFDPATNTIRDYDGDGKPDKLWALGRMQHENVAVSQDGTTVYQGEDGGTSCVYKFVADRPGDLSSGSLYVLKRNSASPTLGEWIKVPNTTQSDRNNTRTIASSLGGTNWSNVEDVEFGPDGKMYFTSKVSGTIWRFKDNGTTVSEIEAWVTNQEYQIQHETGTQAVSFGTGIDNLVFDGEGNLWALQDGDRNHVWVIRPDHTPASPKVEIFATVPIGSEATGLTFSPDFRYGFLSIQHPSTTNTQTQTDAAGTTVQFNSSATLVFARKEYLGQSVAGTMSSTSISAAQTPMVQPEKNMQVQVYPNPFQVSTQVDITMPEKAPVTVELLSMAGNKVKTLVNNTLDAGTHTFKLDSKGLAYGIYLLRITSNNQVTTQKVMHTGN</sequence>
<dbReference type="Pfam" id="PF18962">
    <property type="entry name" value="Por_Secre_tail"/>
    <property type="match status" value="1"/>
</dbReference>
<organism evidence="3 4">
    <name type="scientific">Pontibacter diazotrophicus</name>
    <dbReference type="NCBI Taxonomy" id="1400979"/>
    <lineage>
        <taxon>Bacteria</taxon>
        <taxon>Pseudomonadati</taxon>
        <taxon>Bacteroidota</taxon>
        <taxon>Cytophagia</taxon>
        <taxon>Cytophagales</taxon>
        <taxon>Hymenobacteraceae</taxon>
        <taxon>Pontibacter</taxon>
    </lineage>
</organism>
<dbReference type="AlphaFoldDB" id="A0A3D8LDB9"/>
<accession>A0A3D8LDB9</accession>
<name>A0A3D8LDB9_9BACT</name>
<protein>
    <submittedName>
        <fullName evidence="3">DUF839 domain-containing protein</fullName>
    </submittedName>
</protein>
<dbReference type="InterPro" id="IPR026444">
    <property type="entry name" value="Secre_tail"/>
</dbReference>
<feature type="domain" description="Secretion system C-terminal sorting" evidence="2">
    <location>
        <begin position="850"/>
        <end position="925"/>
    </location>
</feature>
<dbReference type="Gene3D" id="2.60.120.260">
    <property type="entry name" value="Galactose-binding domain-like"/>
    <property type="match status" value="1"/>
</dbReference>
<dbReference type="Pfam" id="PF05787">
    <property type="entry name" value="PhoX"/>
    <property type="match status" value="1"/>
</dbReference>
<comment type="caution">
    <text evidence="3">The sequence shown here is derived from an EMBL/GenBank/DDBJ whole genome shotgun (WGS) entry which is preliminary data.</text>
</comment>
<proteinExistence type="predicted"/>
<feature type="chain" id="PRO_5017661801" evidence="1">
    <location>
        <begin position="22"/>
        <end position="930"/>
    </location>
</feature>
<evidence type="ECO:0000313" key="4">
    <source>
        <dbReference type="Proteomes" id="UP000256708"/>
    </source>
</evidence>
<dbReference type="RefSeq" id="WP_115565408.1">
    <property type="nucleotide sequence ID" value="NZ_QRGR01000009.1"/>
</dbReference>
<keyword evidence="4" id="KW-1185">Reference proteome</keyword>
<dbReference type="SUPFAM" id="SSF63829">
    <property type="entry name" value="Calcium-dependent phosphotriesterase"/>
    <property type="match status" value="1"/>
</dbReference>
<feature type="signal peptide" evidence="1">
    <location>
        <begin position="1"/>
        <end position="21"/>
    </location>
</feature>
<dbReference type="Gene3D" id="2.60.40.4070">
    <property type="match status" value="1"/>
</dbReference>
<evidence type="ECO:0000313" key="3">
    <source>
        <dbReference type="EMBL" id="RDV15390.1"/>
    </source>
</evidence>
<dbReference type="Proteomes" id="UP000256708">
    <property type="component" value="Unassembled WGS sequence"/>
</dbReference>
<dbReference type="EMBL" id="QRGR01000009">
    <property type="protein sequence ID" value="RDV15390.1"/>
    <property type="molecule type" value="Genomic_DNA"/>
</dbReference>
<dbReference type="OrthoDB" id="9801383at2"/>